<evidence type="ECO:0000256" key="4">
    <source>
        <dbReference type="ARBA" id="ARBA00022692"/>
    </source>
</evidence>
<feature type="transmembrane region" description="Helical" evidence="7">
    <location>
        <begin position="149"/>
        <end position="170"/>
    </location>
</feature>
<feature type="transmembrane region" description="Helical" evidence="7">
    <location>
        <begin position="411"/>
        <end position="435"/>
    </location>
</feature>
<dbReference type="Proteomes" id="UP000318349">
    <property type="component" value="Unassembled WGS sequence"/>
</dbReference>
<feature type="transmembrane region" description="Helical" evidence="7">
    <location>
        <begin position="351"/>
        <end position="375"/>
    </location>
</feature>
<feature type="transmembrane region" description="Helical" evidence="7">
    <location>
        <begin position="447"/>
        <end position="465"/>
    </location>
</feature>
<accession>A0A557RCH3</accession>
<reference evidence="8 9" key="1">
    <citation type="submission" date="2019-07" db="EMBL/GenBank/DDBJ databases">
        <title>The pathways for chlorine oxyanion respiration interact through the shared metabolite chlorate.</title>
        <authorList>
            <person name="Barnum T.P."/>
            <person name="Cheng Y."/>
            <person name="Hill K.A."/>
            <person name="Lucas L.N."/>
            <person name="Carlson H.K."/>
            <person name="Coates J.D."/>
        </authorList>
    </citation>
    <scope>NUCLEOTIDE SEQUENCE [LARGE SCALE GENOMIC DNA]</scope>
    <source>
        <strain evidence="8 9">SFB-1</strain>
    </source>
</reference>
<comment type="similarity">
    <text evidence="2">Belongs to the polysaccharide synthase family.</text>
</comment>
<evidence type="ECO:0000313" key="8">
    <source>
        <dbReference type="EMBL" id="TVO75014.1"/>
    </source>
</evidence>
<dbReference type="InterPro" id="IPR050833">
    <property type="entry name" value="Poly_Biosynth_Transport"/>
</dbReference>
<dbReference type="AlphaFoldDB" id="A0A557RCH3"/>
<gene>
    <name evidence="8" type="ORF">FHP89_14485</name>
</gene>
<organism evidence="8 9">
    <name type="scientific">Denitromonas halophila</name>
    <dbReference type="NCBI Taxonomy" id="1629404"/>
    <lineage>
        <taxon>Bacteria</taxon>
        <taxon>Pseudomonadati</taxon>
        <taxon>Pseudomonadota</taxon>
        <taxon>Betaproteobacteria</taxon>
        <taxon>Rhodocyclales</taxon>
        <taxon>Zoogloeaceae</taxon>
        <taxon>Denitromonas</taxon>
    </lineage>
</organism>
<dbReference type="PANTHER" id="PTHR30250:SF10">
    <property type="entry name" value="LIPOPOLYSACCHARIDE BIOSYNTHESIS PROTEIN WZXC"/>
    <property type="match status" value="1"/>
</dbReference>
<dbReference type="Pfam" id="PF13440">
    <property type="entry name" value="Polysacc_synt_3"/>
    <property type="match status" value="1"/>
</dbReference>
<protein>
    <submittedName>
        <fullName evidence="8">Oligosaccharide flippase family protein</fullName>
    </submittedName>
</protein>
<feature type="transmembrane region" description="Helical" evidence="7">
    <location>
        <begin position="114"/>
        <end position="137"/>
    </location>
</feature>
<keyword evidence="4 7" id="KW-0812">Transmembrane</keyword>
<name>A0A557RCH3_9RHOO</name>
<sequence>MTCRGRHHEEVRHHGVSCALRRPPQDAMSSDTPSSPPLRTKVLFGAVWMIATRWSHRLLGLISTMILARLLMPEDFGLVATVVAAVAIMDGFFDFGFDLALIRDQSAGRAEFDAVWTLRFLKALLFGGLLMASSPWIADYAQAPEVVNISLIMGLGIAFKGLENIGVVVFQKELQFDRLFRFRLFPRLIGVAATIGLALWLRSYWAIVLGSLSRYICEVLFSYWMSDYRPRFRITGMGKLWHFSRWILVNNVSRQLFNAIDRFTLAGLVSKRDLGYYTVSADVASTVTVDLMGPAGSALVPGYAKLQDEPARLRSAFLISTAVFIALITPASIGVWCLAPELTAVLLGDQWHAAAPIIGLFALVWLFYAIAENLGKFMTMSGMQDKAALIGLGRTALFLALFYPLFQWGGITAPIVLKLSLSVLEMIVLFSWCSHRLALPLPALPGMLWRPAAAAGAMALALTYLPLPSEFPTLATLVVKSGLGALVYTLVSLVLWLLSGRPAGLEAALTSLIVHRRAEPGAVS</sequence>
<dbReference type="PANTHER" id="PTHR30250">
    <property type="entry name" value="PST FAMILY PREDICTED COLANIC ACID TRANSPORTER"/>
    <property type="match status" value="1"/>
</dbReference>
<keyword evidence="6 7" id="KW-0472">Membrane</keyword>
<evidence type="ECO:0000256" key="3">
    <source>
        <dbReference type="ARBA" id="ARBA00022475"/>
    </source>
</evidence>
<dbReference type="EMBL" id="VMNI01000014">
    <property type="protein sequence ID" value="TVO75014.1"/>
    <property type="molecule type" value="Genomic_DNA"/>
</dbReference>
<feature type="transmembrane region" description="Helical" evidence="7">
    <location>
        <begin position="54"/>
        <end position="72"/>
    </location>
</feature>
<comment type="subcellular location">
    <subcellularLocation>
        <location evidence="1">Cell membrane</location>
        <topology evidence="1">Multi-pass membrane protein</topology>
    </subcellularLocation>
</comment>
<evidence type="ECO:0000256" key="2">
    <source>
        <dbReference type="ARBA" id="ARBA00007430"/>
    </source>
</evidence>
<evidence type="ECO:0000256" key="1">
    <source>
        <dbReference type="ARBA" id="ARBA00004651"/>
    </source>
</evidence>
<feature type="transmembrane region" description="Helical" evidence="7">
    <location>
        <begin position="477"/>
        <end position="498"/>
    </location>
</feature>
<keyword evidence="3" id="KW-1003">Cell membrane</keyword>
<feature type="transmembrane region" description="Helical" evidence="7">
    <location>
        <begin position="316"/>
        <end position="339"/>
    </location>
</feature>
<evidence type="ECO:0000256" key="5">
    <source>
        <dbReference type="ARBA" id="ARBA00022989"/>
    </source>
</evidence>
<keyword evidence="5 7" id="KW-1133">Transmembrane helix</keyword>
<comment type="caution">
    <text evidence="8">The sequence shown here is derived from an EMBL/GenBank/DDBJ whole genome shotgun (WGS) entry which is preliminary data.</text>
</comment>
<evidence type="ECO:0000256" key="7">
    <source>
        <dbReference type="SAM" id="Phobius"/>
    </source>
</evidence>
<feature type="transmembrane region" description="Helical" evidence="7">
    <location>
        <begin position="387"/>
        <end position="405"/>
    </location>
</feature>
<feature type="transmembrane region" description="Helical" evidence="7">
    <location>
        <begin position="78"/>
        <end position="102"/>
    </location>
</feature>
<dbReference type="GO" id="GO:0005886">
    <property type="term" value="C:plasma membrane"/>
    <property type="evidence" value="ECO:0007669"/>
    <property type="project" value="UniProtKB-SubCell"/>
</dbReference>
<feature type="transmembrane region" description="Helical" evidence="7">
    <location>
        <begin position="182"/>
        <end position="201"/>
    </location>
</feature>
<proteinExistence type="inferred from homology"/>
<feature type="transmembrane region" description="Helical" evidence="7">
    <location>
        <begin position="207"/>
        <end position="225"/>
    </location>
</feature>
<evidence type="ECO:0000313" key="9">
    <source>
        <dbReference type="Proteomes" id="UP000318349"/>
    </source>
</evidence>
<evidence type="ECO:0000256" key="6">
    <source>
        <dbReference type="ARBA" id="ARBA00023136"/>
    </source>
</evidence>